<gene>
    <name evidence="1" type="ORF">KCU98_g1068</name>
</gene>
<comment type="caution">
    <text evidence="1">The sequence shown here is derived from an EMBL/GenBank/DDBJ whole genome shotgun (WGS) entry which is preliminary data.</text>
</comment>
<accession>A0A9P8G428</accession>
<dbReference type="AlphaFoldDB" id="A0A9P8G428"/>
<protein>
    <submittedName>
        <fullName evidence="1">Uncharacterized protein</fullName>
    </submittedName>
</protein>
<keyword evidence="2" id="KW-1185">Reference proteome</keyword>
<proteinExistence type="predicted"/>
<feature type="non-terminal residue" evidence="1">
    <location>
        <position position="247"/>
    </location>
</feature>
<reference evidence="1" key="1">
    <citation type="journal article" date="2021" name="J Fungi (Basel)">
        <title>Virulence traits and population genomics of the black yeast Aureobasidium melanogenum.</title>
        <authorList>
            <person name="Cernosa A."/>
            <person name="Sun X."/>
            <person name="Gostincar C."/>
            <person name="Fang C."/>
            <person name="Gunde-Cimerman N."/>
            <person name="Song Z."/>
        </authorList>
    </citation>
    <scope>NUCLEOTIDE SEQUENCE</scope>
    <source>
        <strain evidence="1">EXF-9298</strain>
    </source>
</reference>
<sequence length="247" mass="28457">MSASSQPDAFAEVWKRSVTHKLDTGTVLNIPRPKESPRASIFSTHEFAHANKSFLTWKPELMLGRRSVSDARRIKQTLVDLMHEDNFEQLEKVYQYEYAVAEQAEHWEVRLARADTEFEEWKHVAEEGRVRFNALKTTGNYVAVAWHEALLDRAQGRVFLWAGIVAREKRRVRRQKARVAELLVSASEAVALLEQRKESILEQGHEQEPKADVGWFMMAYLTARENAEIEVSGQWIAAEHLSLVSRC</sequence>
<dbReference type="EMBL" id="JAHFXS010000027">
    <property type="protein sequence ID" value="KAG9990517.1"/>
    <property type="molecule type" value="Genomic_DNA"/>
</dbReference>
<evidence type="ECO:0000313" key="2">
    <source>
        <dbReference type="Proteomes" id="UP000729357"/>
    </source>
</evidence>
<reference evidence="1" key="2">
    <citation type="submission" date="2021-08" db="EMBL/GenBank/DDBJ databases">
        <authorList>
            <person name="Gostincar C."/>
            <person name="Sun X."/>
            <person name="Song Z."/>
            <person name="Gunde-Cimerman N."/>
        </authorList>
    </citation>
    <scope>NUCLEOTIDE SEQUENCE</scope>
    <source>
        <strain evidence="1">EXF-9298</strain>
    </source>
</reference>
<evidence type="ECO:0000313" key="1">
    <source>
        <dbReference type="EMBL" id="KAG9990517.1"/>
    </source>
</evidence>
<organism evidence="1 2">
    <name type="scientific">Aureobasidium melanogenum</name>
    <name type="common">Aureobasidium pullulans var. melanogenum</name>
    <dbReference type="NCBI Taxonomy" id="46634"/>
    <lineage>
        <taxon>Eukaryota</taxon>
        <taxon>Fungi</taxon>
        <taxon>Dikarya</taxon>
        <taxon>Ascomycota</taxon>
        <taxon>Pezizomycotina</taxon>
        <taxon>Dothideomycetes</taxon>
        <taxon>Dothideomycetidae</taxon>
        <taxon>Dothideales</taxon>
        <taxon>Saccotheciaceae</taxon>
        <taxon>Aureobasidium</taxon>
    </lineage>
</organism>
<name>A0A9P8G428_AURME</name>
<dbReference type="Proteomes" id="UP000729357">
    <property type="component" value="Unassembled WGS sequence"/>
</dbReference>